<proteinExistence type="predicted"/>
<sequence length="60" mass="6739">MKAIRHRYVNGEQNNSNEIGMFTRAARSVEALSDTIGKIIALFKPRECADYFAAATYDPD</sequence>
<dbReference type="Proteomes" id="UP000294576">
    <property type="component" value="Unassembled WGS sequence"/>
</dbReference>
<evidence type="ECO:0000313" key="2">
    <source>
        <dbReference type="Proteomes" id="UP000294576"/>
    </source>
</evidence>
<reference evidence="1 2" key="1">
    <citation type="submission" date="2019-03" db="EMBL/GenBank/DDBJ databases">
        <title>Genomic Encyclopedia of Type Strains, Phase IV (KMG-V): Genome sequencing to study the core and pangenomes of soil and plant-associated prokaryotes.</title>
        <authorList>
            <person name="Whitman W."/>
        </authorList>
    </citation>
    <scope>NUCLEOTIDE SEQUENCE [LARGE SCALE GENOMIC DNA]</scope>
    <source>
        <strain evidence="1 2">Hc14</strain>
    </source>
</reference>
<organism evidence="1 2">
    <name type="scientific">Rhizobium sullae</name>
    <name type="common">Rhizobium hedysari</name>
    <dbReference type="NCBI Taxonomy" id="50338"/>
    <lineage>
        <taxon>Bacteria</taxon>
        <taxon>Pseudomonadati</taxon>
        <taxon>Pseudomonadota</taxon>
        <taxon>Alphaproteobacteria</taxon>
        <taxon>Hyphomicrobiales</taxon>
        <taxon>Rhizobiaceae</taxon>
        <taxon>Rhizobium/Agrobacterium group</taxon>
        <taxon>Rhizobium</taxon>
    </lineage>
</organism>
<evidence type="ECO:0008006" key="3">
    <source>
        <dbReference type="Google" id="ProtNLM"/>
    </source>
</evidence>
<gene>
    <name evidence="1" type="ORF">EV132_1082</name>
</gene>
<accession>A0A4R3Q9G4</accession>
<name>A0A4R3Q9G4_RHISU</name>
<dbReference type="RefSeq" id="WP_132563603.1">
    <property type="nucleotide sequence ID" value="NZ_SMBH01000008.1"/>
</dbReference>
<protein>
    <recommendedName>
        <fullName evidence="3">Transposase</fullName>
    </recommendedName>
</protein>
<dbReference type="EMBL" id="SMBH01000008">
    <property type="protein sequence ID" value="TCU14636.1"/>
    <property type="molecule type" value="Genomic_DNA"/>
</dbReference>
<comment type="caution">
    <text evidence="1">The sequence shown here is derived from an EMBL/GenBank/DDBJ whole genome shotgun (WGS) entry which is preliminary data.</text>
</comment>
<evidence type="ECO:0000313" key="1">
    <source>
        <dbReference type="EMBL" id="TCU14636.1"/>
    </source>
</evidence>
<dbReference type="AlphaFoldDB" id="A0A4R3Q9G4"/>